<comment type="caution">
    <text evidence="2">The sequence shown here is derived from an EMBL/GenBank/DDBJ whole genome shotgun (WGS) entry which is preliminary data.</text>
</comment>
<evidence type="ECO:0000256" key="1">
    <source>
        <dbReference type="SAM" id="Phobius"/>
    </source>
</evidence>
<protein>
    <submittedName>
        <fullName evidence="2">Uncharacterized protein</fullName>
    </submittedName>
</protein>
<accession>A0A0F9TGC1</accession>
<evidence type="ECO:0000313" key="2">
    <source>
        <dbReference type="EMBL" id="KKN48026.1"/>
    </source>
</evidence>
<feature type="transmembrane region" description="Helical" evidence="1">
    <location>
        <begin position="12"/>
        <end position="32"/>
    </location>
</feature>
<proteinExistence type="predicted"/>
<dbReference type="AlphaFoldDB" id="A0A0F9TGC1"/>
<organism evidence="2">
    <name type="scientific">marine sediment metagenome</name>
    <dbReference type="NCBI Taxonomy" id="412755"/>
    <lineage>
        <taxon>unclassified sequences</taxon>
        <taxon>metagenomes</taxon>
        <taxon>ecological metagenomes</taxon>
    </lineage>
</organism>
<keyword evidence="1" id="KW-0472">Membrane</keyword>
<dbReference type="EMBL" id="LAZR01001244">
    <property type="protein sequence ID" value="KKN48026.1"/>
    <property type="molecule type" value="Genomic_DNA"/>
</dbReference>
<sequence length="94" mass="10755">MYINKVKEYLPRFCVSLLIVLIGTNLVLFFIGKLGEGKLSLIVFGLIYLIFILPISISLTHIGSRRTIKKTSQKIFKTMTPNQKESLYLCKVFV</sequence>
<keyword evidence="1" id="KW-0812">Transmembrane</keyword>
<name>A0A0F9TGC1_9ZZZZ</name>
<gene>
    <name evidence="2" type="ORF">LCGC14_0657120</name>
</gene>
<feature type="transmembrane region" description="Helical" evidence="1">
    <location>
        <begin position="38"/>
        <end position="60"/>
    </location>
</feature>
<reference evidence="2" key="1">
    <citation type="journal article" date="2015" name="Nature">
        <title>Complex archaea that bridge the gap between prokaryotes and eukaryotes.</title>
        <authorList>
            <person name="Spang A."/>
            <person name="Saw J.H."/>
            <person name="Jorgensen S.L."/>
            <person name="Zaremba-Niedzwiedzka K."/>
            <person name="Martijn J."/>
            <person name="Lind A.E."/>
            <person name="van Eijk R."/>
            <person name="Schleper C."/>
            <person name="Guy L."/>
            <person name="Ettema T.J."/>
        </authorList>
    </citation>
    <scope>NUCLEOTIDE SEQUENCE</scope>
</reference>
<keyword evidence="1" id="KW-1133">Transmembrane helix</keyword>